<dbReference type="InterPro" id="IPR050266">
    <property type="entry name" value="AB_hydrolase_sf"/>
</dbReference>
<comment type="caution">
    <text evidence="3">The sequence shown here is derived from an EMBL/GenBank/DDBJ whole genome shotgun (WGS) entry which is preliminary data.</text>
</comment>
<keyword evidence="4" id="KW-1185">Reference proteome</keyword>
<dbReference type="PANTHER" id="PTHR43798">
    <property type="entry name" value="MONOACYLGLYCEROL LIPASE"/>
    <property type="match status" value="1"/>
</dbReference>
<protein>
    <recommendedName>
        <fullName evidence="2">AB hydrolase-1 domain-containing protein</fullName>
    </recommendedName>
</protein>
<evidence type="ECO:0000313" key="4">
    <source>
        <dbReference type="Proteomes" id="UP000623419"/>
    </source>
</evidence>
<feature type="domain" description="AB hydrolase-1" evidence="2">
    <location>
        <begin position="67"/>
        <end position="295"/>
    </location>
</feature>
<dbReference type="Gene3D" id="3.40.50.1820">
    <property type="entry name" value="alpha/beta hydrolase"/>
    <property type="match status" value="1"/>
</dbReference>
<evidence type="ECO:0000259" key="2">
    <source>
        <dbReference type="Pfam" id="PF00561"/>
    </source>
</evidence>
<dbReference type="RefSeq" id="WP_188663760.1">
    <property type="nucleotide sequence ID" value="NZ_BMKC01000002.1"/>
</dbReference>
<name>A0ABQ1HL36_9GAMM</name>
<accession>A0ABQ1HL36</accession>
<sequence>MTASLPSTCDTPQTETGRQGPRLGRWLCDWAARREQRRAGLSSRTLVAGGTVLHVLDGGAVAADAEAFVLLHGFSGEARVWTRFARYLAPNFRIIIPDLAGHGDSDFDSQLDYSIPAHAERVLALLDELGIARAHVAGNSMGGSIAAWIAAYRPERVATLTLISPAGLRAPSRSAFDQQLERGENPFLIEDRHAFDAFYAQIMARPPYTPGPVRDWIAHDFRERRERIARMFRDFVTSPDPTPVLSKISAPTLILWGGRDRIVDPSAASLWCHGITGSRTEVWPWLGHMPMLEDPRSTANCVAGFVAEPRATPAETHGPALVETTLEGLGGCVHRLLRGEVRAVLVKSAMPREACDRVWRNFSSSGGLYRRSDGVSGEMVGTNAFLKSSGEIIDDYLQNNAHAEALFQGVPNLYRQLFDCIEDAGYRFRNAYVDGVPAPTHRGTVWNDIADDSLVLKAHTDWPQVTNSGLEYSDVEHPIAVNFYPRHPSGGASRVRLYDFVPSAQWLAERGILRSGYPIEQAELEGIDYVDIAPEAGDLLLFAAANVHAVFNASRVDDVRLNVNGFIGLSQASGRVLAWA</sequence>
<dbReference type="PRINTS" id="PR00111">
    <property type="entry name" value="ABHYDROLASE"/>
</dbReference>
<evidence type="ECO:0000313" key="3">
    <source>
        <dbReference type="EMBL" id="GGA81848.1"/>
    </source>
</evidence>
<proteinExistence type="predicted"/>
<dbReference type="EMBL" id="BMKC01000002">
    <property type="protein sequence ID" value="GGA81848.1"/>
    <property type="molecule type" value="Genomic_DNA"/>
</dbReference>
<organism evidence="3 4">
    <name type="scientific">Arenimonas soli</name>
    <dbReference type="NCBI Taxonomy" id="2269504"/>
    <lineage>
        <taxon>Bacteria</taxon>
        <taxon>Pseudomonadati</taxon>
        <taxon>Pseudomonadota</taxon>
        <taxon>Gammaproteobacteria</taxon>
        <taxon>Lysobacterales</taxon>
        <taxon>Lysobacteraceae</taxon>
        <taxon>Arenimonas</taxon>
    </lineage>
</organism>
<dbReference type="SUPFAM" id="SSF53474">
    <property type="entry name" value="alpha/beta-Hydrolases"/>
    <property type="match status" value="1"/>
</dbReference>
<dbReference type="InterPro" id="IPR000073">
    <property type="entry name" value="AB_hydrolase_1"/>
</dbReference>
<evidence type="ECO:0000256" key="1">
    <source>
        <dbReference type="SAM" id="MobiDB-lite"/>
    </source>
</evidence>
<dbReference type="Pfam" id="PF00561">
    <property type="entry name" value="Abhydrolase_1"/>
    <property type="match status" value="1"/>
</dbReference>
<feature type="compositionally biased region" description="Polar residues" evidence="1">
    <location>
        <begin position="1"/>
        <end position="17"/>
    </location>
</feature>
<reference evidence="4" key="1">
    <citation type="journal article" date="2019" name="Int. J. Syst. Evol. Microbiol.">
        <title>The Global Catalogue of Microorganisms (GCM) 10K type strain sequencing project: providing services to taxonomists for standard genome sequencing and annotation.</title>
        <authorList>
            <consortium name="The Broad Institute Genomics Platform"/>
            <consortium name="The Broad Institute Genome Sequencing Center for Infectious Disease"/>
            <person name="Wu L."/>
            <person name="Ma J."/>
        </authorList>
    </citation>
    <scope>NUCLEOTIDE SEQUENCE [LARGE SCALE GENOMIC DNA]</scope>
    <source>
        <strain evidence="4">CGMCC 1.15905</strain>
    </source>
</reference>
<gene>
    <name evidence="3" type="ORF">GCM10011521_20230</name>
</gene>
<dbReference type="Proteomes" id="UP000623419">
    <property type="component" value="Unassembled WGS sequence"/>
</dbReference>
<feature type="region of interest" description="Disordered" evidence="1">
    <location>
        <begin position="1"/>
        <end position="20"/>
    </location>
</feature>
<dbReference type="InterPro" id="IPR029058">
    <property type="entry name" value="AB_hydrolase_fold"/>
</dbReference>